<dbReference type="PANTHER" id="PTHR38463:SF1">
    <property type="entry name" value="STRESS RESPONSE PROTEIN YSNF"/>
    <property type="match status" value="1"/>
</dbReference>
<dbReference type="InterPro" id="IPR014747">
    <property type="entry name" value="Bac_photo_RC_H_C"/>
</dbReference>
<evidence type="ECO:0000259" key="2">
    <source>
        <dbReference type="Pfam" id="PF09557"/>
    </source>
</evidence>
<proteinExistence type="predicted"/>
<dbReference type="EMBL" id="PYSV01000001">
    <property type="protein sequence ID" value="PTA69759.1"/>
    <property type="molecule type" value="Genomic_DNA"/>
</dbReference>
<dbReference type="Pfam" id="PF05239">
    <property type="entry name" value="PRC"/>
    <property type="match status" value="1"/>
</dbReference>
<dbReference type="SUPFAM" id="SSF50346">
    <property type="entry name" value="PRC-barrel domain"/>
    <property type="match status" value="1"/>
</dbReference>
<dbReference type="PANTHER" id="PTHR38463">
    <property type="entry name" value="STRESS RESPONSE PROTEIN YSNF"/>
    <property type="match status" value="1"/>
</dbReference>
<dbReference type="Pfam" id="PF09557">
    <property type="entry name" value="DUF2382"/>
    <property type="match status" value="1"/>
</dbReference>
<dbReference type="InterPro" id="IPR019060">
    <property type="entry name" value="DUF2382"/>
</dbReference>
<dbReference type="InterPro" id="IPR027275">
    <property type="entry name" value="PRC-brl_dom"/>
</dbReference>
<feature type="domain" description="DUF2382" evidence="2">
    <location>
        <begin position="145"/>
        <end position="257"/>
    </location>
</feature>
<sequence length="303" mass="33624">MARLIPMSELVRDRNYDLGDTYNVVGQGAYGYGGEKVGTVREALTDDSGQIRYLIVDVGGWFSAKEVMVPVGMARIEDDGVYFDNLSKDQVKGMSGYVAGQDYEYEAQVSDERILRGVDTSSHHTAGTFNYTQRDDTMFQTPQRLRLLEERLQVNKDRYVAGQVQIGKHVETRTENVTVPLEREEIVIERHVVSDGRPVSGDVTLGAATETMEVTLEAERANVSKQAYVTEEVEIGKRTVTEQQTVSETIGREVLDVNQTGQVSVQGAESHTTMGRDGRNVAERAVDAVKDAVDPLDGKIDRR</sequence>
<comment type="caution">
    <text evidence="3">The sequence shown here is derived from an EMBL/GenBank/DDBJ whole genome shotgun (WGS) entry which is preliminary data.</text>
</comment>
<organism evidence="3 4">
    <name type="scientific">Deinococcus arcticus</name>
    <dbReference type="NCBI Taxonomy" id="2136176"/>
    <lineage>
        <taxon>Bacteria</taxon>
        <taxon>Thermotogati</taxon>
        <taxon>Deinococcota</taxon>
        <taxon>Deinococci</taxon>
        <taxon>Deinococcales</taxon>
        <taxon>Deinococcaceae</taxon>
        <taxon>Deinococcus</taxon>
    </lineage>
</organism>
<evidence type="ECO:0000259" key="1">
    <source>
        <dbReference type="Pfam" id="PF05239"/>
    </source>
</evidence>
<evidence type="ECO:0008006" key="5">
    <source>
        <dbReference type="Google" id="ProtNLM"/>
    </source>
</evidence>
<evidence type="ECO:0000313" key="3">
    <source>
        <dbReference type="EMBL" id="PTA69759.1"/>
    </source>
</evidence>
<evidence type="ECO:0000313" key="4">
    <source>
        <dbReference type="Proteomes" id="UP000240317"/>
    </source>
</evidence>
<dbReference type="RefSeq" id="WP_107136351.1">
    <property type="nucleotide sequence ID" value="NZ_PYSV01000001.1"/>
</dbReference>
<keyword evidence="4" id="KW-1185">Reference proteome</keyword>
<dbReference type="AlphaFoldDB" id="A0A2T3WCZ5"/>
<dbReference type="NCBIfam" id="TIGR02271">
    <property type="entry name" value="YsnF/AvaK domain"/>
    <property type="match status" value="1"/>
</dbReference>
<name>A0A2T3WCZ5_9DEIO</name>
<dbReference type="GO" id="GO:0030077">
    <property type="term" value="C:plasma membrane light-harvesting complex"/>
    <property type="evidence" value="ECO:0007669"/>
    <property type="project" value="InterPro"/>
</dbReference>
<dbReference type="InterPro" id="IPR011033">
    <property type="entry name" value="PRC_barrel-like_sf"/>
</dbReference>
<accession>A0A2T3WCZ5</accession>
<dbReference type="GO" id="GO:0019684">
    <property type="term" value="P:photosynthesis, light reaction"/>
    <property type="evidence" value="ECO:0007669"/>
    <property type="project" value="InterPro"/>
</dbReference>
<dbReference type="Proteomes" id="UP000240317">
    <property type="component" value="Unassembled WGS sequence"/>
</dbReference>
<protein>
    <recommendedName>
        <fullName evidence="5">Photosystem reaction center subunit H</fullName>
    </recommendedName>
</protein>
<reference evidence="3 4" key="1">
    <citation type="submission" date="2018-03" db="EMBL/GenBank/DDBJ databases">
        <title>Draft genome of Deinococcus sp. OD32.</title>
        <authorList>
            <person name="Wang X.-P."/>
            <person name="Du Z.-J."/>
        </authorList>
    </citation>
    <scope>NUCLEOTIDE SEQUENCE [LARGE SCALE GENOMIC DNA]</scope>
    <source>
        <strain evidence="3 4">OD32</strain>
    </source>
</reference>
<gene>
    <name evidence="3" type="ORF">C8263_01725</name>
</gene>
<dbReference type="OrthoDB" id="9793882at2"/>
<dbReference type="Gene3D" id="3.90.50.10">
    <property type="entry name" value="Photosynthetic Reaction Center, subunit H, domain 2"/>
    <property type="match status" value="1"/>
</dbReference>
<dbReference type="InterPro" id="IPR052967">
    <property type="entry name" value="Stress_Response_Assoc"/>
</dbReference>
<feature type="domain" description="PRC-barrel" evidence="1">
    <location>
        <begin position="23"/>
        <end position="89"/>
    </location>
</feature>